<proteinExistence type="predicted"/>
<dbReference type="InterPro" id="IPR036909">
    <property type="entry name" value="Cyt_c-like_dom_sf"/>
</dbReference>
<feature type="domain" description="Cytochrome c" evidence="6">
    <location>
        <begin position="315"/>
        <end position="405"/>
    </location>
</feature>
<sequence>MRVLRLLLAALLLLGIGVLAVTLLHLWREEPVVDTLTPATATAAQIERGAYLARAGNCIACHTARGGAPYAGGLGIETPFGTVYATNLTPDAETGIGRWTSGEFWRALHHGRSKNGRLLYPAFPYPNYSALTREDADALYAYLHSLAPVQRPATQHQLRFPYDSQLALASWRVLFFEPSPYQADATRSAEWNRGAYLVRGLGHCNACHASRNVFGATEESLELSGGLIPMQNWYAPSLTSVAEAGVSNWEREEVVKLLKTGVSRHGSVLGPMAEVVYRSTQHLSEPDLNAIALFLQQLPASNPPPRGKPEPAPSDAMTRGARVYEQHCAACHGAAGEGAAGAYPALAGNRAVTMPMTANLVRVVLSGGFLPATAGNPRPYGMPPFTHVLDDADIAAVLSYIRQSWGNQAEPVSQLDVLQHRQGRGP</sequence>
<feature type="binding site" description="covalent" evidence="4">
    <location>
        <position position="61"/>
    </location>
    <ligand>
        <name>heme c</name>
        <dbReference type="ChEBI" id="CHEBI:61717"/>
        <label>1</label>
    </ligand>
</feature>
<protein>
    <submittedName>
        <fullName evidence="7">Alcohol dehydrogenase</fullName>
    </submittedName>
</protein>
<evidence type="ECO:0000313" key="8">
    <source>
        <dbReference type="Proteomes" id="UP000035352"/>
    </source>
</evidence>
<dbReference type="Proteomes" id="UP000035352">
    <property type="component" value="Chromosome"/>
</dbReference>
<evidence type="ECO:0000256" key="3">
    <source>
        <dbReference type="ARBA" id="ARBA00023004"/>
    </source>
</evidence>
<dbReference type="InterPro" id="IPR051459">
    <property type="entry name" value="Cytochrome_c-type_DH"/>
</dbReference>
<dbReference type="PIRSF" id="PIRSF000018">
    <property type="entry name" value="Mb_ADH_cyt_c"/>
    <property type="match status" value="1"/>
</dbReference>
<evidence type="ECO:0000256" key="4">
    <source>
        <dbReference type="PIRSR" id="PIRSR000018-50"/>
    </source>
</evidence>
<evidence type="ECO:0000313" key="7">
    <source>
        <dbReference type="EMBL" id="AKJ27478.1"/>
    </source>
</evidence>
<dbReference type="GO" id="GO:0005506">
    <property type="term" value="F:iron ion binding"/>
    <property type="evidence" value="ECO:0007669"/>
    <property type="project" value="InterPro"/>
</dbReference>
<gene>
    <name evidence="7" type="ORF">AAW51_0787</name>
</gene>
<dbReference type="GO" id="GO:0009055">
    <property type="term" value="F:electron transfer activity"/>
    <property type="evidence" value="ECO:0007669"/>
    <property type="project" value="InterPro"/>
</dbReference>
<dbReference type="PATRIC" id="fig|413882.6.peg.833"/>
<dbReference type="EMBL" id="CP011371">
    <property type="protein sequence ID" value="AKJ27478.1"/>
    <property type="molecule type" value="Genomic_DNA"/>
</dbReference>
<name>A0A0G3BHL1_9BURK</name>
<feature type="binding site" description="covalent" evidence="4">
    <location>
        <position position="328"/>
    </location>
    <ligand>
        <name>heme c</name>
        <dbReference type="ChEBI" id="CHEBI:61717"/>
        <label>3</label>
    </ligand>
</feature>
<keyword evidence="8" id="KW-1185">Reference proteome</keyword>
<feature type="binding site" description="axial binding residue" evidence="5">
    <location>
        <position position="62"/>
    </location>
    <ligand>
        <name>heme c</name>
        <dbReference type="ChEBI" id="CHEBI:61717"/>
        <label>1</label>
    </ligand>
    <ligandPart>
        <name>Fe</name>
        <dbReference type="ChEBI" id="CHEBI:18248"/>
    </ligandPart>
</feature>
<accession>A0A0G3BHL1</accession>
<feature type="domain" description="Cytochrome c" evidence="6">
    <location>
        <begin position="44"/>
        <end position="147"/>
    </location>
</feature>
<dbReference type="AlphaFoldDB" id="A0A0G3BHL1"/>
<feature type="domain" description="Cytochrome c" evidence="6">
    <location>
        <begin position="189"/>
        <end position="299"/>
    </location>
</feature>
<feature type="binding site" description="axial binding residue" evidence="5">
    <location>
        <position position="208"/>
    </location>
    <ligand>
        <name>heme c</name>
        <dbReference type="ChEBI" id="CHEBI:61717"/>
        <label>2</label>
    </ligand>
    <ligandPart>
        <name>Fe</name>
        <dbReference type="ChEBI" id="CHEBI:18248"/>
    </ligandPart>
</feature>
<dbReference type="PROSITE" id="PS51007">
    <property type="entry name" value="CYTC"/>
    <property type="match status" value="3"/>
</dbReference>
<comment type="cofactor">
    <cofactor evidence="4">
        <name>heme c</name>
        <dbReference type="ChEBI" id="CHEBI:61717"/>
    </cofactor>
    <text evidence="4">Binds 3 heme c groups covalently per subunit.</text>
</comment>
<dbReference type="InterPro" id="IPR009056">
    <property type="entry name" value="Cyt_c-like_dom"/>
</dbReference>
<dbReference type="GO" id="GO:0020037">
    <property type="term" value="F:heme binding"/>
    <property type="evidence" value="ECO:0007669"/>
    <property type="project" value="InterPro"/>
</dbReference>
<feature type="binding site" description="covalent" evidence="4">
    <location>
        <position position="204"/>
    </location>
    <ligand>
        <name>heme c</name>
        <dbReference type="ChEBI" id="CHEBI:61717"/>
        <label>2</label>
    </ligand>
</feature>
<dbReference type="InterPro" id="IPR014353">
    <property type="entry name" value="Membr-bd_ADH_cyt_c"/>
</dbReference>
<evidence type="ECO:0000256" key="1">
    <source>
        <dbReference type="ARBA" id="ARBA00022617"/>
    </source>
</evidence>
<organism evidence="7 8">
    <name type="scientific">Caldimonas brevitalea</name>
    <dbReference type="NCBI Taxonomy" id="413882"/>
    <lineage>
        <taxon>Bacteria</taxon>
        <taxon>Pseudomonadati</taxon>
        <taxon>Pseudomonadota</taxon>
        <taxon>Betaproteobacteria</taxon>
        <taxon>Burkholderiales</taxon>
        <taxon>Sphaerotilaceae</taxon>
        <taxon>Caldimonas</taxon>
    </lineage>
</organism>
<dbReference type="KEGG" id="pbh:AAW51_0787"/>
<feature type="binding site" description="covalent" evidence="4">
    <location>
        <position position="331"/>
    </location>
    <ligand>
        <name>heme c</name>
        <dbReference type="ChEBI" id="CHEBI:61717"/>
        <label>3</label>
    </ligand>
</feature>
<dbReference type="PANTHER" id="PTHR35008">
    <property type="entry name" value="BLL4482 PROTEIN-RELATED"/>
    <property type="match status" value="1"/>
</dbReference>
<dbReference type="GO" id="GO:0016614">
    <property type="term" value="F:oxidoreductase activity, acting on CH-OH group of donors"/>
    <property type="evidence" value="ECO:0007669"/>
    <property type="project" value="InterPro"/>
</dbReference>
<dbReference type="PANTHER" id="PTHR35008:SF4">
    <property type="entry name" value="BLL4482 PROTEIN"/>
    <property type="match status" value="1"/>
</dbReference>
<keyword evidence="3 5" id="KW-0408">Iron</keyword>
<evidence type="ECO:0000256" key="5">
    <source>
        <dbReference type="PIRSR" id="PIRSR000018-51"/>
    </source>
</evidence>
<dbReference type="STRING" id="413882.AAW51_0787"/>
<reference evidence="7 8" key="1">
    <citation type="submission" date="2015-05" db="EMBL/GenBank/DDBJ databases">
        <authorList>
            <person name="Tang B."/>
            <person name="Yu Y."/>
        </authorList>
    </citation>
    <scope>NUCLEOTIDE SEQUENCE [LARGE SCALE GENOMIC DNA]</scope>
    <source>
        <strain evidence="7 8">DSM 7029</strain>
    </source>
</reference>
<dbReference type="GO" id="GO:0016020">
    <property type="term" value="C:membrane"/>
    <property type="evidence" value="ECO:0007669"/>
    <property type="project" value="InterPro"/>
</dbReference>
<dbReference type="SUPFAM" id="SSF46626">
    <property type="entry name" value="Cytochrome c"/>
    <property type="match status" value="3"/>
</dbReference>
<keyword evidence="2 5" id="KW-0479">Metal-binding</keyword>
<keyword evidence="1 4" id="KW-0349">Heme</keyword>
<evidence type="ECO:0000259" key="6">
    <source>
        <dbReference type="PROSITE" id="PS51007"/>
    </source>
</evidence>
<dbReference type="OrthoDB" id="9809720at2"/>
<dbReference type="Gene3D" id="1.10.760.10">
    <property type="entry name" value="Cytochrome c-like domain"/>
    <property type="match status" value="2"/>
</dbReference>
<feature type="binding site" description="axial binding residue" evidence="5">
    <location>
        <position position="332"/>
    </location>
    <ligand>
        <name>heme c</name>
        <dbReference type="ChEBI" id="CHEBI:61717"/>
        <label>3</label>
    </ligand>
    <ligandPart>
        <name>Fe</name>
        <dbReference type="ChEBI" id="CHEBI:18248"/>
    </ligandPart>
</feature>
<dbReference type="Pfam" id="PF00034">
    <property type="entry name" value="Cytochrom_C"/>
    <property type="match status" value="2"/>
</dbReference>
<feature type="binding site" description="covalent" evidence="4">
    <location>
        <position position="58"/>
    </location>
    <ligand>
        <name>heme c</name>
        <dbReference type="ChEBI" id="CHEBI:61717"/>
        <label>1</label>
    </ligand>
</feature>
<feature type="binding site" description="covalent" evidence="4">
    <location>
        <position position="207"/>
    </location>
    <ligand>
        <name>heme c</name>
        <dbReference type="ChEBI" id="CHEBI:61717"/>
        <label>2</label>
    </ligand>
</feature>
<evidence type="ECO:0000256" key="2">
    <source>
        <dbReference type="ARBA" id="ARBA00022723"/>
    </source>
</evidence>
<dbReference type="RefSeq" id="WP_047193560.1">
    <property type="nucleotide sequence ID" value="NZ_CP011371.1"/>
</dbReference>